<reference evidence="1 2" key="1">
    <citation type="submission" date="2022-09" db="EMBL/GenBank/DDBJ databases">
        <title>New species of Phenylobacterium.</title>
        <authorList>
            <person name="Mieszkin S."/>
        </authorList>
    </citation>
    <scope>NUCLEOTIDE SEQUENCE [LARGE SCALE GENOMIC DNA]</scope>
    <source>
        <strain evidence="1 2">HK31-G</strain>
    </source>
</reference>
<keyword evidence="2" id="KW-1185">Reference proteome</keyword>
<proteinExistence type="predicted"/>
<comment type="caution">
    <text evidence="1">The sequence shown here is derived from an EMBL/GenBank/DDBJ whole genome shotgun (WGS) entry which is preliminary data.</text>
</comment>
<name>A0ABW6CKC8_9CAUL</name>
<dbReference type="EMBL" id="JAOTJD010000005">
    <property type="protein sequence ID" value="MFD3263209.1"/>
    <property type="molecule type" value="Genomic_DNA"/>
</dbReference>
<evidence type="ECO:0000313" key="2">
    <source>
        <dbReference type="Proteomes" id="UP001598130"/>
    </source>
</evidence>
<evidence type="ECO:0000313" key="1">
    <source>
        <dbReference type="EMBL" id="MFD3263209.1"/>
    </source>
</evidence>
<sequence length="271" mass="29593">MADNLSIGVDLSDLAQVGAIVRQGMFSNLEAAVARVAATGVERWQQAAHAAPLWQGERDAYMASITSKQLGPLSWEIVSNYKYVEDIETGRPPRDLKKMLDTSLKVRLSAKGVRYLIIPFRHNTPGNTAHAPAMPREIHQSAQELSPSRITGQGTRQSGTGAFDMATRKPITVRTRKYLWGGRLEAQPEYKLKASHRSDPYAGMVKFSTKTPGGKSYSNFLTFRVMTANSSGWIVPAKPGLFLARAVADSLRRTAELDFSAAISLDLASAA</sequence>
<organism evidence="1 2">
    <name type="scientific">Phenylobacterium ferrooxidans</name>
    <dbReference type="NCBI Taxonomy" id="2982689"/>
    <lineage>
        <taxon>Bacteria</taxon>
        <taxon>Pseudomonadati</taxon>
        <taxon>Pseudomonadota</taxon>
        <taxon>Alphaproteobacteria</taxon>
        <taxon>Caulobacterales</taxon>
        <taxon>Caulobacteraceae</taxon>
        <taxon>Phenylobacterium</taxon>
    </lineage>
</organism>
<protein>
    <submittedName>
        <fullName evidence="1">Uncharacterized protein</fullName>
    </submittedName>
</protein>
<dbReference type="RefSeq" id="WP_377367967.1">
    <property type="nucleotide sequence ID" value="NZ_JAOTJD010000005.1"/>
</dbReference>
<dbReference type="Proteomes" id="UP001598130">
    <property type="component" value="Unassembled WGS sequence"/>
</dbReference>
<gene>
    <name evidence="1" type="ORF">OCL97_04415</name>
</gene>
<accession>A0ABW6CKC8</accession>